<dbReference type="OrthoDB" id="1667378at2"/>
<dbReference type="GeneID" id="98393541"/>
<dbReference type="AlphaFoldDB" id="A0A2L0D4M6"/>
<dbReference type="EMBL" id="CP025536">
    <property type="protein sequence ID" value="AUW96766.1"/>
    <property type="molecule type" value="Genomic_DNA"/>
</dbReference>
<keyword evidence="2" id="KW-1185">Reference proteome</keyword>
<evidence type="ECO:0000313" key="1">
    <source>
        <dbReference type="EMBL" id="AUW96766.1"/>
    </source>
</evidence>
<proteinExistence type="predicted"/>
<dbReference type="Proteomes" id="UP000238956">
    <property type="component" value="Chromosome"/>
</dbReference>
<gene>
    <name evidence="1" type="ORF">C0J00_06410</name>
</gene>
<reference evidence="1 2" key="1">
    <citation type="submission" date="2017-12" db="EMBL/GenBank/DDBJ databases">
        <authorList>
            <person name="Hurst M.R.H."/>
        </authorList>
    </citation>
    <scope>NUCLEOTIDE SEQUENCE [LARGE SCALE GENOMIC DNA]</scope>
    <source>
        <strain evidence="1 2">TH11417</strain>
    </source>
</reference>
<sequence>MGNMKQLSLVIGHLRNLADSLEDLCQGVEHVTPESVEATEPKETKQVVEEPTVTVAIEDIRKVLAEKSQAGKTEKVRELLQRYGANKLSEVEVNQYPSLLDDAKGL</sequence>
<protein>
    <submittedName>
        <fullName evidence="1">rRNA biogenesis protein rrp5</fullName>
    </submittedName>
</protein>
<organism evidence="1 2">
    <name type="scientific">Streptococcus pluranimalium</name>
    <dbReference type="NCBI Taxonomy" id="82348"/>
    <lineage>
        <taxon>Bacteria</taxon>
        <taxon>Bacillati</taxon>
        <taxon>Bacillota</taxon>
        <taxon>Bacilli</taxon>
        <taxon>Lactobacillales</taxon>
        <taxon>Streptococcaceae</taxon>
        <taxon>Streptococcus</taxon>
    </lineage>
</organism>
<reference evidence="1 2" key="2">
    <citation type="submission" date="2018-02" db="EMBL/GenBank/DDBJ databases">
        <title>Whole genome sequencing analysis of Streptococcus pluranimalium isolated from cattle infected mastitis in China.</title>
        <authorList>
            <person name="Zhang J.-R."/>
            <person name="Hu G.-Z."/>
        </authorList>
    </citation>
    <scope>NUCLEOTIDE SEQUENCE [LARGE SCALE GENOMIC DNA]</scope>
    <source>
        <strain evidence="1 2">TH11417</strain>
    </source>
</reference>
<name>A0A2L0D4M6_9STRE</name>
<evidence type="ECO:0000313" key="2">
    <source>
        <dbReference type="Proteomes" id="UP000238956"/>
    </source>
</evidence>
<accession>A0A2L0D4M6</accession>
<dbReference type="RefSeq" id="WP_104968091.1">
    <property type="nucleotide sequence ID" value="NZ_CP025536.1"/>
</dbReference>
<dbReference type="KEGG" id="splr:C0J00_06410"/>